<keyword evidence="1" id="KW-1133">Transmembrane helix</keyword>
<dbReference type="SUPFAM" id="SSF51261">
    <property type="entry name" value="Duplicated hybrid motif"/>
    <property type="match status" value="1"/>
</dbReference>
<keyword evidence="1" id="KW-0472">Membrane</keyword>
<evidence type="ECO:0000313" key="4">
    <source>
        <dbReference type="EMBL" id="MFC3032289.1"/>
    </source>
</evidence>
<dbReference type="Gene3D" id="2.70.70.10">
    <property type="entry name" value="Glucose Permease (Domain IIA)"/>
    <property type="match status" value="1"/>
</dbReference>
<evidence type="ECO:0000313" key="5">
    <source>
        <dbReference type="Proteomes" id="UP001595453"/>
    </source>
</evidence>
<name>A0ABV7CI01_9GAMM</name>
<dbReference type="RefSeq" id="WP_377122584.1">
    <property type="nucleotide sequence ID" value="NZ_JBHRSD010000011.1"/>
</dbReference>
<dbReference type="InterPro" id="IPR008756">
    <property type="entry name" value="Peptidase_M56"/>
</dbReference>
<protein>
    <submittedName>
        <fullName evidence="4">Peptidoglycan DD-metalloendopeptidase family protein</fullName>
    </submittedName>
</protein>
<dbReference type="Pfam" id="PF05569">
    <property type="entry name" value="Peptidase_M56"/>
    <property type="match status" value="1"/>
</dbReference>
<organism evidence="4 5">
    <name type="scientific">Pseudoalteromonas fenneropenaei</name>
    <dbReference type="NCBI Taxonomy" id="1737459"/>
    <lineage>
        <taxon>Bacteria</taxon>
        <taxon>Pseudomonadati</taxon>
        <taxon>Pseudomonadota</taxon>
        <taxon>Gammaproteobacteria</taxon>
        <taxon>Alteromonadales</taxon>
        <taxon>Pseudoalteromonadaceae</taxon>
        <taxon>Pseudoalteromonas</taxon>
    </lineage>
</organism>
<dbReference type="Proteomes" id="UP001595453">
    <property type="component" value="Unassembled WGS sequence"/>
</dbReference>
<dbReference type="EMBL" id="JBHRSD010000011">
    <property type="protein sequence ID" value="MFC3032289.1"/>
    <property type="molecule type" value="Genomic_DNA"/>
</dbReference>
<accession>A0ABV7CI01</accession>
<evidence type="ECO:0000256" key="1">
    <source>
        <dbReference type="SAM" id="Phobius"/>
    </source>
</evidence>
<gene>
    <name evidence="4" type="ORF">ACFOEE_07150</name>
</gene>
<feature type="domain" description="Peptidase M56" evidence="3">
    <location>
        <begin position="97"/>
        <end position="264"/>
    </location>
</feature>
<sequence length="462" mass="51088">MTNGVVAITCFTLFGCLLYAVLCLLTRCNARLGTRGCQLLLLVSLTTFALPFIMFDTRHELPQLPEAHALSLKPTTNLADITPAQLSYTLLDALPWLLALIAALRVIKLLREMRRFDAALAEALRWHPTSRQKEVEVNVYVSDKIPSALVFGVLKPKIYLPAYITQLSSAQQQILLCHEQTHIAHGDSRWLMAFALAKSCFWFNPLYALLWREYREAMELRCDANTVKQLAVMTGKSMREQATEYAQTLLQCFKFNQNKSSPSLQAYAHTCAIAAQQSASIHARRFRAILTPTSPKPTRRFAMAAGFAGMLVSAAAVSQPVTDWAILALSAKHWQAPLERLSLSSGFATTSPFREGRRHSGADFVAPTGTPVYAVRFGKVLIADDSSYPANYGKVVVIEHGDGYRSLYAHLDEINVSPGTYLQAGQILGTVGATGRVTGPHLHLEVHHNNLKVDPLTILTRN</sequence>
<dbReference type="InterPro" id="IPR011055">
    <property type="entry name" value="Dup_hybrid_motif"/>
</dbReference>
<evidence type="ECO:0000259" key="3">
    <source>
        <dbReference type="Pfam" id="PF05569"/>
    </source>
</evidence>
<dbReference type="CDD" id="cd07341">
    <property type="entry name" value="M56_BlaR1_MecR1_like"/>
    <property type="match status" value="1"/>
</dbReference>
<feature type="domain" description="M23ase beta-sheet core" evidence="2">
    <location>
        <begin position="358"/>
        <end position="455"/>
    </location>
</feature>
<evidence type="ECO:0000259" key="2">
    <source>
        <dbReference type="Pfam" id="PF01551"/>
    </source>
</evidence>
<dbReference type="InterPro" id="IPR050570">
    <property type="entry name" value="Cell_wall_metabolism_enzyme"/>
</dbReference>
<dbReference type="Pfam" id="PF01551">
    <property type="entry name" value="Peptidase_M23"/>
    <property type="match status" value="1"/>
</dbReference>
<dbReference type="InterPro" id="IPR016047">
    <property type="entry name" value="M23ase_b-sheet_dom"/>
</dbReference>
<dbReference type="CDD" id="cd12797">
    <property type="entry name" value="M23_peptidase"/>
    <property type="match status" value="1"/>
</dbReference>
<dbReference type="PANTHER" id="PTHR21666">
    <property type="entry name" value="PEPTIDASE-RELATED"/>
    <property type="match status" value="1"/>
</dbReference>
<feature type="transmembrane region" description="Helical" evidence="1">
    <location>
        <begin position="86"/>
        <end position="107"/>
    </location>
</feature>
<dbReference type="PANTHER" id="PTHR21666:SF270">
    <property type="entry name" value="MUREIN HYDROLASE ACTIVATOR ENVC"/>
    <property type="match status" value="1"/>
</dbReference>
<keyword evidence="5" id="KW-1185">Reference proteome</keyword>
<feature type="transmembrane region" description="Helical" evidence="1">
    <location>
        <begin position="37"/>
        <end position="55"/>
    </location>
</feature>
<feature type="transmembrane region" description="Helical" evidence="1">
    <location>
        <begin position="6"/>
        <end position="25"/>
    </location>
</feature>
<keyword evidence="1" id="KW-0812">Transmembrane</keyword>
<reference evidence="5" key="1">
    <citation type="journal article" date="2019" name="Int. J. Syst. Evol. Microbiol.">
        <title>The Global Catalogue of Microorganisms (GCM) 10K type strain sequencing project: providing services to taxonomists for standard genome sequencing and annotation.</title>
        <authorList>
            <consortium name="The Broad Institute Genomics Platform"/>
            <consortium name="The Broad Institute Genome Sequencing Center for Infectious Disease"/>
            <person name="Wu L."/>
            <person name="Ma J."/>
        </authorList>
    </citation>
    <scope>NUCLEOTIDE SEQUENCE [LARGE SCALE GENOMIC DNA]</scope>
    <source>
        <strain evidence="5">KCTC 42730</strain>
    </source>
</reference>
<comment type="caution">
    <text evidence="4">The sequence shown here is derived from an EMBL/GenBank/DDBJ whole genome shotgun (WGS) entry which is preliminary data.</text>
</comment>
<proteinExistence type="predicted"/>